<accession>A0A7M3SWY0</accession>
<evidence type="ECO:0008006" key="5">
    <source>
        <dbReference type="Google" id="ProtNLM"/>
    </source>
</evidence>
<protein>
    <recommendedName>
        <fullName evidence="5">Lipocalin-like domain-containing protein</fullName>
    </recommendedName>
</protein>
<gene>
    <name evidence="3" type="ORF">FLP08_00850</name>
</gene>
<comment type="caution">
    <text evidence="3">The sequence shown here is derived from an EMBL/GenBank/DDBJ whole genome shotgun (WGS) entry which is preliminary data.</text>
</comment>
<dbReference type="Proteomes" id="UP000460416">
    <property type="component" value="Unassembled WGS sequence"/>
</dbReference>
<feature type="compositionally biased region" description="Acidic residues" evidence="1">
    <location>
        <begin position="41"/>
        <end position="61"/>
    </location>
</feature>
<feature type="region of interest" description="Disordered" evidence="1">
    <location>
        <begin position="25"/>
        <end position="62"/>
    </location>
</feature>
<keyword evidence="4" id="KW-1185">Reference proteome</keyword>
<dbReference type="PROSITE" id="PS51257">
    <property type="entry name" value="PROKAR_LIPOPROTEIN"/>
    <property type="match status" value="1"/>
</dbReference>
<dbReference type="AlphaFoldDB" id="A0A7M3SWY0"/>
<keyword evidence="2" id="KW-0732">Signal</keyword>
<sequence length="189" mass="21350">MKNLSFLLLLFSLIACTESEVFSEPEMDAGLEQEKIADQEGSNETEDESKPEEGTEEDENPSVEIDLPQVWKLFKLTCDSSGNCGSTGEDLPYRDTYTFSADFTVKKLRVKDGDTLKIEGDFKVSETEFNTYAFNIFYEGEVAVEDIDIISSCMGREEYLFITEEDHGVLKNSTDACDGPRLYYSQVKE</sequence>
<evidence type="ECO:0000313" key="3">
    <source>
        <dbReference type="EMBL" id="MUP41111.1"/>
    </source>
</evidence>
<feature type="chain" id="PRO_5029813408" description="Lipocalin-like domain-containing protein" evidence="2">
    <location>
        <begin position="18"/>
        <end position="189"/>
    </location>
</feature>
<evidence type="ECO:0000313" key="4">
    <source>
        <dbReference type="Proteomes" id="UP000460416"/>
    </source>
</evidence>
<dbReference type="OrthoDB" id="882993at2"/>
<feature type="signal peptide" evidence="2">
    <location>
        <begin position="1"/>
        <end position="17"/>
    </location>
</feature>
<evidence type="ECO:0000256" key="2">
    <source>
        <dbReference type="SAM" id="SignalP"/>
    </source>
</evidence>
<dbReference type="RefSeq" id="WP_156273079.1">
    <property type="nucleotide sequence ID" value="NZ_BAABGI010000002.1"/>
</dbReference>
<dbReference type="EMBL" id="VJVW01000001">
    <property type="protein sequence ID" value="MUP41111.1"/>
    <property type="molecule type" value="Genomic_DNA"/>
</dbReference>
<proteinExistence type="predicted"/>
<name>A0A7M3SWY0_9FLAO</name>
<reference evidence="3 4" key="1">
    <citation type="submission" date="2019-07" db="EMBL/GenBank/DDBJ databases">
        <title>Gramella aestuarii sp. nov., isolated from a tidal flat, and emended description of Gramella echinicola.</title>
        <authorList>
            <person name="Liu L."/>
        </authorList>
    </citation>
    <scope>NUCLEOTIDE SEQUENCE [LARGE SCALE GENOMIC DNA]</scope>
    <source>
        <strain evidence="3 4">BS12</strain>
    </source>
</reference>
<organism evidence="3 4">
    <name type="scientific">Christiangramia aestuarii</name>
    <dbReference type="NCBI Taxonomy" id="1028746"/>
    <lineage>
        <taxon>Bacteria</taxon>
        <taxon>Pseudomonadati</taxon>
        <taxon>Bacteroidota</taxon>
        <taxon>Flavobacteriia</taxon>
        <taxon>Flavobacteriales</taxon>
        <taxon>Flavobacteriaceae</taxon>
        <taxon>Christiangramia</taxon>
    </lineage>
</organism>
<evidence type="ECO:0000256" key="1">
    <source>
        <dbReference type="SAM" id="MobiDB-lite"/>
    </source>
</evidence>